<dbReference type="PANTHER" id="PTHR46646">
    <property type="entry name" value="TOM1-LIKE PROTEIN 1"/>
    <property type="match status" value="1"/>
</dbReference>
<evidence type="ECO:0000256" key="3">
    <source>
        <dbReference type="ARBA" id="ARBA00022448"/>
    </source>
</evidence>
<reference evidence="10" key="1">
    <citation type="journal article" date="2020" name="bioRxiv">
        <title>Hybrid origin of Populus tomentosa Carr. identified through genome sequencing and phylogenomic analysis.</title>
        <authorList>
            <person name="An X."/>
            <person name="Gao K."/>
            <person name="Chen Z."/>
            <person name="Li J."/>
            <person name="Yang X."/>
            <person name="Yang X."/>
            <person name="Zhou J."/>
            <person name="Guo T."/>
            <person name="Zhao T."/>
            <person name="Huang S."/>
            <person name="Miao D."/>
            <person name="Khan W.U."/>
            <person name="Rao P."/>
            <person name="Ye M."/>
            <person name="Lei B."/>
            <person name="Liao W."/>
            <person name="Wang J."/>
            <person name="Ji L."/>
            <person name="Li Y."/>
            <person name="Guo B."/>
            <person name="Mustafa N.S."/>
            <person name="Li S."/>
            <person name="Yun Q."/>
            <person name="Keller S.R."/>
            <person name="Mao J."/>
            <person name="Zhang R."/>
            <person name="Strauss S.H."/>
        </authorList>
    </citation>
    <scope>NUCLEOTIDE SEQUENCE</scope>
    <source>
        <strain evidence="10">GM15</strain>
        <tissue evidence="10">Leaf</tissue>
    </source>
</reference>
<dbReference type="OrthoDB" id="2018246at2759"/>
<keyword evidence="11" id="KW-1185">Reference proteome</keyword>
<keyword evidence="4" id="KW-0597">Phosphoprotein</keyword>
<dbReference type="Pfam" id="PF03127">
    <property type="entry name" value="GAT"/>
    <property type="match status" value="1"/>
</dbReference>
<sequence length="480" mass="53023">MSDNLMEKVSAFGERLKIGGAEVGRKMSAGMSSMSFKVKELLQGPNQEDKLVEDATAETLDEPDWAMNLDICDMINHEKVSSVELIRGIKKRIMIKNARVQYLALMLLETCAKNCEKAFSEVAAERVLDEIVKLIDDPQTTVNNRNKALTLIEAWGESTSELRYLPVYEETYKSLKSRGIRFPGRDNESLVPIFTPPRSVSAPEVDASLTHQIQHDIPLQSFTAEQTKEAFDVARNSIELLTTVLSSSPQQDALQGFLGVGGRDGNMHMVNCENDCFQCSHSMTVYYVQLIILGEAVALSNLCEDLPLGVISLDMRSYNILERLGQDDLQSRYGILCFNWQDGLATTLIQQCHHSQLTVQRIIETAGDNEALLFEGLNVNDEIQKVLSKYEELKTPSVVPAVPEPALIPVAVEPDSPIHAKEDALIRKPAGPQGGTHGGSSDDMMDDLDEMIFGKKGGSASEGAQDPKKQPFSKDDLISF</sequence>
<dbReference type="PANTHER" id="PTHR46646:SF1">
    <property type="entry name" value="TOM1-LIKE PROTEIN 1"/>
    <property type="match status" value="1"/>
</dbReference>
<dbReference type="AlphaFoldDB" id="A0A8X7YLH0"/>
<dbReference type="EMBL" id="JAAWWB010000025">
    <property type="protein sequence ID" value="KAG6752070.1"/>
    <property type="molecule type" value="Genomic_DNA"/>
</dbReference>
<evidence type="ECO:0000313" key="11">
    <source>
        <dbReference type="Proteomes" id="UP000886885"/>
    </source>
</evidence>
<evidence type="ECO:0000256" key="6">
    <source>
        <dbReference type="ARBA" id="ARBA00023136"/>
    </source>
</evidence>
<keyword evidence="6" id="KW-0472">Membrane</keyword>
<dbReference type="GO" id="GO:0016020">
    <property type="term" value="C:membrane"/>
    <property type="evidence" value="ECO:0007669"/>
    <property type="project" value="UniProtKB-SubCell"/>
</dbReference>
<dbReference type="PROSITE" id="PS50909">
    <property type="entry name" value="GAT"/>
    <property type="match status" value="1"/>
</dbReference>
<dbReference type="Proteomes" id="UP000886885">
    <property type="component" value="Chromosome 13A"/>
</dbReference>
<feature type="region of interest" description="Disordered" evidence="7">
    <location>
        <begin position="425"/>
        <end position="480"/>
    </location>
</feature>
<feature type="domain" description="GAT" evidence="9">
    <location>
        <begin position="306"/>
        <end position="395"/>
    </location>
</feature>
<dbReference type="InterPro" id="IPR002014">
    <property type="entry name" value="VHS_dom"/>
</dbReference>
<dbReference type="SMART" id="SM00288">
    <property type="entry name" value="VHS"/>
    <property type="match status" value="1"/>
</dbReference>
<dbReference type="GO" id="GO:0043130">
    <property type="term" value="F:ubiquitin binding"/>
    <property type="evidence" value="ECO:0007669"/>
    <property type="project" value="InterPro"/>
</dbReference>
<name>A0A8X7YLH0_POPTO</name>
<evidence type="ECO:0000256" key="1">
    <source>
        <dbReference type="ARBA" id="ARBA00004170"/>
    </source>
</evidence>
<comment type="subcellular location">
    <subcellularLocation>
        <location evidence="1">Membrane</location>
        <topology evidence="1">Peripheral membrane protein</topology>
    </subcellularLocation>
</comment>
<organism evidence="10 11">
    <name type="scientific">Populus tomentosa</name>
    <name type="common">Chinese white poplar</name>
    <dbReference type="NCBI Taxonomy" id="118781"/>
    <lineage>
        <taxon>Eukaryota</taxon>
        <taxon>Viridiplantae</taxon>
        <taxon>Streptophyta</taxon>
        <taxon>Embryophyta</taxon>
        <taxon>Tracheophyta</taxon>
        <taxon>Spermatophyta</taxon>
        <taxon>Magnoliopsida</taxon>
        <taxon>eudicotyledons</taxon>
        <taxon>Gunneridae</taxon>
        <taxon>Pentapetalae</taxon>
        <taxon>rosids</taxon>
        <taxon>fabids</taxon>
        <taxon>Malpighiales</taxon>
        <taxon>Salicaceae</taxon>
        <taxon>Saliceae</taxon>
        <taxon>Populus</taxon>
    </lineage>
</organism>
<dbReference type="InterPro" id="IPR044836">
    <property type="entry name" value="TOL_plant"/>
</dbReference>
<protein>
    <recommendedName>
        <fullName evidence="12">Target of Myb protein 1</fullName>
    </recommendedName>
</protein>
<evidence type="ECO:0000259" key="9">
    <source>
        <dbReference type="PROSITE" id="PS50909"/>
    </source>
</evidence>
<feature type="compositionally biased region" description="Basic and acidic residues" evidence="7">
    <location>
        <begin position="465"/>
        <end position="480"/>
    </location>
</feature>
<dbReference type="CDD" id="cd03561">
    <property type="entry name" value="VHS"/>
    <property type="match status" value="1"/>
</dbReference>
<evidence type="ECO:0008006" key="12">
    <source>
        <dbReference type="Google" id="ProtNLM"/>
    </source>
</evidence>
<evidence type="ECO:0000256" key="5">
    <source>
        <dbReference type="ARBA" id="ARBA00022927"/>
    </source>
</evidence>
<evidence type="ECO:0000259" key="8">
    <source>
        <dbReference type="PROSITE" id="PS50179"/>
    </source>
</evidence>
<dbReference type="InterPro" id="IPR004152">
    <property type="entry name" value="GAT_dom"/>
</dbReference>
<evidence type="ECO:0000256" key="4">
    <source>
        <dbReference type="ARBA" id="ARBA00022553"/>
    </source>
</evidence>
<dbReference type="Pfam" id="PF00790">
    <property type="entry name" value="VHS"/>
    <property type="match status" value="1"/>
</dbReference>
<evidence type="ECO:0000256" key="2">
    <source>
        <dbReference type="ARBA" id="ARBA00007708"/>
    </source>
</evidence>
<feature type="domain" description="VHS" evidence="8">
    <location>
        <begin position="55"/>
        <end position="183"/>
    </location>
</feature>
<evidence type="ECO:0000256" key="7">
    <source>
        <dbReference type="SAM" id="MobiDB-lite"/>
    </source>
</evidence>
<dbReference type="GO" id="GO:0043328">
    <property type="term" value="P:protein transport to vacuole involved in ubiquitin-dependent protein catabolic process via the multivesicular body sorting pathway"/>
    <property type="evidence" value="ECO:0007669"/>
    <property type="project" value="InterPro"/>
</dbReference>
<accession>A0A8X7YLH0</accession>
<dbReference type="FunFam" id="1.25.40.90:FF:000038">
    <property type="entry name" value="TOM1-like protein 2"/>
    <property type="match status" value="1"/>
</dbReference>
<comment type="caution">
    <text evidence="10">The sequence shown here is derived from an EMBL/GenBank/DDBJ whole genome shotgun (WGS) entry which is preliminary data.</text>
</comment>
<dbReference type="PROSITE" id="PS50179">
    <property type="entry name" value="VHS"/>
    <property type="match status" value="1"/>
</dbReference>
<keyword evidence="3" id="KW-0813">Transport</keyword>
<dbReference type="GO" id="GO:0035091">
    <property type="term" value="F:phosphatidylinositol binding"/>
    <property type="evidence" value="ECO:0007669"/>
    <property type="project" value="InterPro"/>
</dbReference>
<gene>
    <name evidence="10" type="ORF">POTOM_044288</name>
</gene>
<proteinExistence type="inferred from homology"/>
<comment type="similarity">
    <text evidence="2">Belongs to the TOM1 family.</text>
</comment>
<evidence type="ECO:0000313" key="10">
    <source>
        <dbReference type="EMBL" id="KAG6752070.1"/>
    </source>
</evidence>
<keyword evidence="5" id="KW-0653">Protein transport</keyword>